<organism evidence="2 3">
    <name type="scientific">Caulobacter mirabilis</name>
    <dbReference type="NCBI Taxonomy" id="69666"/>
    <lineage>
        <taxon>Bacteria</taxon>
        <taxon>Pseudomonadati</taxon>
        <taxon>Pseudomonadota</taxon>
        <taxon>Alphaproteobacteria</taxon>
        <taxon>Caulobacterales</taxon>
        <taxon>Caulobacteraceae</taxon>
        <taxon>Caulobacter</taxon>
    </lineage>
</organism>
<evidence type="ECO:0008006" key="4">
    <source>
        <dbReference type="Google" id="ProtNLM"/>
    </source>
</evidence>
<feature type="transmembrane region" description="Helical" evidence="1">
    <location>
        <begin position="15"/>
        <end position="34"/>
    </location>
</feature>
<keyword evidence="1" id="KW-0472">Membrane</keyword>
<name>A0A2D2B0D2_9CAUL</name>
<dbReference type="KEGG" id="cmb:CSW64_15520"/>
<keyword evidence="1" id="KW-1133">Transmembrane helix</keyword>
<reference evidence="2 3" key="1">
    <citation type="submission" date="2017-10" db="EMBL/GenBank/DDBJ databases">
        <title>Genome sequence of Caulobacter mirabilis FWC38.</title>
        <authorList>
            <person name="Fiebig A."/>
            <person name="Crosson S."/>
        </authorList>
    </citation>
    <scope>NUCLEOTIDE SEQUENCE [LARGE SCALE GENOMIC DNA]</scope>
    <source>
        <strain evidence="2 3">FWC 38</strain>
    </source>
</reference>
<evidence type="ECO:0000313" key="2">
    <source>
        <dbReference type="EMBL" id="ATQ43701.1"/>
    </source>
</evidence>
<gene>
    <name evidence="2" type="ORF">CSW64_15520</name>
</gene>
<sequence length="247" mass="27437">MALRLPALARQTHKWLSLIIGVQAVLWTLSGLYMTAIHIDIIHGDHLVKPAKAEPIALAGLVEPTSLVPGATTGVRLERQLGQPVYIVDTPMERSLFDARTGAQLSPLGESAARSRAEAHYAGDGAVKTIDLLHEAPSEIKGRPVPIWRVEFEGMWRPTLYISPQTGLLVAKRHDLWRGFDFVWMFHIMDYKERTDMNNLLLRIFTWLAVAGSLTGAWLLFYSFRKRKRPKAKAAAKAKPVQAGGAA</sequence>
<proteinExistence type="predicted"/>
<dbReference type="OrthoDB" id="9806195at2"/>
<dbReference type="AlphaFoldDB" id="A0A2D2B0D2"/>
<dbReference type="RefSeq" id="WP_099622950.1">
    <property type="nucleotide sequence ID" value="NZ_CP024201.1"/>
</dbReference>
<dbReference type="Proteomes" id="UP000228945">
    <property type="component" value="Chromosome"/>
</dbReference>
<dbReference type="EMBL" id="CP024201">
    <property type="protein sequence ID" value="ATQ43701.1"/>
    <property type="molecule type" value="Genomic_DNA"/>
</dbReference>
<keyword evidence="3" id="KW-1185">Reference proteome</keyword>
<protein>
    <recommendedName>
        <fullName evidence="4">Peptidase</fullName>
    </recommendedName>
</protein>
<feature type="transmembrane region" description="Helical" evidence="1">
    <location>
        <begin position="204"/>
        <end position="224"/>
    </location>
</feature>
<accession>A0A2D2B0D2</accession>
<evidence type="ECO:0000256" key="1">
    <source>
        <dbReference type="SAM" id="Phobius"/>
    </source>
</evidence>
<evidence type="ECO:0000313" key="3">
    <source>
        <dbReference type="Proteomes" id="UP000228945"/>
    </source>
</evidence>
<keyword evidence="1" id="KW-0812">Transmembrane</keyword>